<gene>
    <name evidence="2" type="ORF">SAMN04487970_105124</name>
</gene>
<protein>
    <submittedName>
        <fullName evidence="2">Uncharacterized protein</fullName>
    </submittedName>
</protein>
<dbReference type="Proteomes" id="UP000198601">
    <property type="component" value="Unassembled WGS sequence"/>
</dbReference>
<keyword evidence="1" id="KW-0812">Transmembrane</keyword>
<sequence length="249" mass="29188">MKRKGFILIWIGCFLFFCSVYPMFLIMREKVIIYHVYKNYAIEQLINVHSRMDSTTVLNSPFMLTNNKIQVITEDTGIVAPKTINPKIKHIFKMKILINGEEKFPESEVTLTPEREEDSRFLSWLNVVRIREQDSGIEKTAIIQRLSSDWIPGKKNPSHTESQKWRIIYFTGYNQMEEEVFGYPDRGKHPLGVRLIQESQMSSTLIGFKSDVLTYLPSYYYPAIYPQLTFWVGVVLLIWGTVRFAKGRR</sequence>
<keyword evidence="1" id="KW-0472">Membrane</keyword>
<evidence type="ECO:0000313" key="2">
    <source>
        <dbReference type="EMBL" id="SCW80296.1"/>
    </source>
</evidence>
<proteinExistence type="predicted"/>
<dbReference type="OrthoDB" id="2595157at2"/>
<reference evidence="3" key="1">
    <citation type="submission" date="2016-10" db="EMBL/GenBank/DDBJ databases">
        <authorList>
            <person name="Varghese N."/>
            <person name="Submissions S."/>
        </authorList>
    </citation>
    <scope>NUCLEOTIDE SEQUENCE [LARGE SCALE GENOMIC DNA]</scope>
    <source>
        <strain evidence="3">CGMCC 1.8946</strain>
    </source>
</reference>
<feature type="transmembrane region" description="Helical" evidence="1">
    <location>
        <begin position="7"/>
        <end position="27"/>
    </location>
</feature>
<dbReference type="EMBL" id="FMTT01000051">
    <property type="protein sequence ID" value="SCW80296.1"/>
    <property type="molecule type" value="Genomic_DNA"/>
</dbReference>
<evidence type="ECO:0000313" key="3">
    <source>
        <dbReference type="Proteomes" id="UP000198601"/>
    </source>
</evidence>
<evidence type="ECO:0000256" key="1">
    <source>
        <dbReference type="SAM" id="Phobius"/>
    </source>
</evidence>
<keyword evidence="1" id="KW-1133">Transmembrane helix</keyword>
<keyword evidence="3" id="KW-1185">Reference proteome</keyword>
<accession>A0A1G4TG42</accession>
<dbReference type="RefSeq" id="WP_090675925.1">
    <property type="nucleotide sequence ID" value="NZ_FMTT01000051.1"/>
</dbReference>
<dbReference type="AlphaFoldDB" id="A0A1G4TG42"/>
<organism evidence="2 3">
    <name type="scientific">Paenibacillus tianmuensis</name>
    <dbReference type="NCBI Taxonomy" id="624147"/>
    <lineage>
        <taxon>Bacteria</taxon>
        <taxon>Bacillati</taxon>
        <taxon>Bacillota</taxon>
        <taxon>Bacilli</taxon>
        <taxon>Bacillales</taxon>
        <taxon>Paenibacillaceae</taxon>
        <taxon>Paenibacillus</taxon>
    </lineage>
</organism>
<name>A0A1G4TG42_9BACL</name>
<dbReference type="STRING" id="624147.SAMN04487970_105124"/>
<feature type="transmembrane region" description="Helical" evidence="1">
    <location>
        <begin position="219"/>
        <end position="242"/>
    </location>
</feature>